<dbReference type="Pfam" id="PF26622">
    <property type="entry name" value="DUF8199"/>
    <property type="match status" value="1"/>
</dbReference>
<proteinExistence type="predicted"/>
<protein>
    <submittedName>
        <fullName evidence="1">Uncharacterized protein</fullName>
    </submittedName>
</protein>
<organism evidence="1 2">
    <name type="scientific">Rhodocytophaga rosea</name>
    <dbReference type="NCBI Taxonomy" id="2704465"/>
    <lineage>
        <taxon>Bacteria</taxon>
        <taxon>Pseudomonadati</taxon>
        <taxon>Bacteroidota</taxon>
        <taxon>Cytophagia</taxon>
        <taxon>Cytophagales</taxon>
        <taxon>Rhodocytophagaceae</taxon>
        <taxon>Rhodocytophaga</taxon>
    </lineage>
</organism>
<keyword evidence="2" id="KW-1185">Reference proteome</keyword>
<dbReference type="EMBL" id="CP048222">
    <property type="protein sequence ID" value="QHT65840.1"/>
    <property type="molecule type" value="Genomic_DNA"/>
</dbReference>
<accession>A0A6C0GDT5</accession>
<dbReference type="InterPro" id="IPR058512">
    <property type="entry name" value="DUF8199"/>
</dbReference>
<evidence type="ECO:0000313" key="1">
    <source>
        <dbReference type="EMBL" id="QHT65840.1"/>
    </source>
</evidence>
<sequence length="139" mass="15312">MKAVFTKIITYFLLGVVFLSSTGFGLIEHTCLIRNKKSASLFEKEGCCARKTTSATTEETTISSNTCCESETHVATFDIAPVVEKVAGFFSHIFFYVIDTLVSLFHAMVLSGQAVYQSADSSPPLTGRQLLIRYHSLQI</sequence>
<name>A0A6C0GDT5_9BACT</name>
<dbReference type="RefSeq" id="WP_162441917.1">
    <property type="nucleotide sequence ID" value="NZ_CP048222.1"/>
</dbReference>
<dbReference type="AlphaFoldDB" id="A0A6C0GDT5"/>
<dbReference type="Proteomes" id="UP000480178">
    <property type="component" value="Chromosome"/>
</dbReference>
<reference evidence="1 2" key="1">
    <citation type="submission" date="2020-01" db="EMBL/GenBank/DDBJ databases">
        <authorList>
            <person name="Kim M.K."/>
        </authorList>
    </citation>
    <scope>NUCLEOTIDE SEQUENCE [LARGE SCALE GENOMIC DNA]</scope>
    <source>
        <strain evidence="1 2">172606-1</strain>
    </source>
</reference>
<gene>
    <name evidence="1" type="ORF">GXP67_03745</name>
</gene>
<dbReference type="KEGG" id="rhoz:GXP67_03745"/>
<evidence type="ECO:0000313" key="2">
    <source>
        <dbReference type="Proteomes" id="UP000480178"/>
    </source>
</evidence>